<gene>
    <name evidence="2" type="ORF">WHR41_06692</name>
</gene>
<dbReference type="Proteomes" id="UP000803884">
    <property type="component" value="Unassembled WGS sequence"/>
</dbReference>
<dbReference type="PROSITE" id="PS00383">
    <property type="entry name" value="TYR_PHOSPHATASE_1"/>
    <property type="match status" value="1"/>
</dbReference>
<dbReference type="Pfam" id="PF13350">
    <property type="entry name" value="Y_phosphatase3"/>
    <property type="match status" value="1"/>
</dbReference>
<dbReference type="PROSITE" id="PS50056">
    <property type="entry name" value="TYR_PHOSPHATASE_2"/>
    <property type="match status" value="1"/>
</dbReference>
<dbReference type="SUPFAM" id="SSF52799">
    <property type="entry name" value="(Phosphotyrosine protein) phosphatases II"/>
    <property type="match status" value="1"/>
</dbReference>
<dbReference type="RefSeq" id="XP_069227449.1">
    <property type="nucleotide sequence ID" value="XM_069375297.1"/>
</dbReference>
<evidence type="ECO:0000259" key="1">
    <source>
        <dbReference type="PROSITE" id="PS50056"/>
    </source>
</evidence>
<organism evidence="2 3">
    <name type="scientific">Cladosporium halotolerans</name>
    <dbReference type="NCBI Taxonomy" id="1052096"/>
    <lineage>
        <taxon>Eukaryota</taxon>
        <taxon>Fungi</taxon>
        <taxon>Dikarya</taxon>
        <taxon>Ascomycota</taxon>
        <taxon>Pezizomycotina</taxon>
        <taxon>Dothideomycetes</taxon>
        <taxon>Dothideomycetidae</taxon>
        <taxon>Cladosporiales</taxon>
        <taxon>Cladosporiaceae</taxon>
        <taxon>Cladosporium</taxon>
    </lineage>
</organism>
<keyword evidence="3" id="KW-1185">Reference proteome</keyword>
<name>A0AB34KM50_9PEZI</name>
<comment type="caution">
    <text evidence="2">The sequence shown here is derived from an EMBL/GenBank/DDBJ whole genome shotgun (WGS) entry which is preliminary data.</text>
</comment>
<dbReference type="AlphaFoldDB" id="A0AB34KM50"/>
<dbReference type="GO" id="GO:0004721">
    <property type="term" value="F:phosphoprotein phosphatase activity"/>
    <property type="evidence" value="ECO:0007669"/>
    <property type="project" value="InterPro"/>
</dbReference>
<reference evidence="2 3" key="1">
    <citation type="journal article" date="2020" name="Microbiol. Resour. Announc.">
        <title>Draft Genome Sequence of a Cladosporium Species Isolated from the Mesophotic Ascidian Didemnum maculosum.</title>
        <authorList>
            <person name="Gioti A."/>
            <person name="Siaperas R."/>
            <person name="Nikolaivits E."/>
            <person name="Le Goff G."/>
            <person name="Ouazzani J."/>
            <person name="Kotoulas G."/>
            <person name="Topakas E."/>
        </authorList>
    </citation>
    <scope>NUCLEOTIDE SEQUENCE [LARGE SCALE GENOMIC DNA]</scope>
    <source>
        <strain evidence="2 3">TM138-S3</strain>
    </source>
</reference>
<evidence type="ECO:0000313" key="3">
    <source>
        <dbReference type="Proteomes" id="UP000803884"/>
    </source>
</evidence>
<evidence type="ECO:0000313" key="2">
    <source>
        <dbReference type="EMBL" id="KAL1584343.1"/>
    </source>
</evidence>
<dbReference type="GeneID" id="96008135"/>
<feature type="domain" description="Tyrosine specific protein phosphatases" evidence="1">
    <location>
        <begin position="134"/>
        <end position="217"/>
    </location>
</feature>
<dbReference type="InterPro" id="IPR029021">
    <property type="entry name" value="Prot-tyrosine_phosphatase-like"/>
</dbReference>
<dbReference type="InterPro" id="IPR026893">
    <property type="entry name" value="Tyr/Ser_Pase_IphP-type"/>
</dbReference>
<dbReference type="PANTHER" id="PTHR31126">
    <property type="entry name" value="TYROSINE-PROTEIN PHOSPHATASE"/>
    <property type="match status" value="1"/>
</dbReference>
<dbReference type="InterPro" id="IPR000387">
    <property type="entry name" value="Tyr_Pase_dom"/>
</dbReference>
<sequence length="282" mass="30821">MSDLDPLLSPPFATVAGIANFRDIASPRTRDNRLITPRLAWRCADPSRVQPEGLTTMSQELGIKTLFDLRSLPEILRDGGSGPDDNGASANAALDAKFGEHGMTRRWTPVFAASDYGPEQIALRYKAYTRSGTEGFVAAYRDILTHAGPAFGEVGRWLASEEAMEGQGCVFHCTAGKDRTGLLAALLLLLAGVENEAVAEEYALTDVGLASLREGFVERLMRHPSLNGDEVGVRNMVSSKRENMLASLEMLKQEFGGCEVYLIERCGLTEEELARLRDRLRG</sequence>
<proteinExistence type="predicted"/>
<dbReference type="EMBL" id="JAAQHG020000027">
    <property type="protein sequence ID" value="KAL1584343.1"/>
    <property type="molecule type" value="Genomic_DNA"/>
</dbReference>
<dbReference type="PANTHER" id="PTHR31126:SF1">
    <property type="entry name" value="TYROSINE SPECIFIC PROTEIN PHOSPHATASES DOMAIN-CONTAINING PROTEIN"/>
    <property type="match status" value="1"/>
</dbReference>
<dbReference type="Gene3D" id="3.90.190.10">
    <property type="entry name" value="Protein tyrosine phosphatase superfamily"/>
    <property type="match status" value="1"/>
</dbReference>
<accession>A0AB34KM50</accession>
<protein>
    <recommendedName>
        <fullName evidence="1">Tyrosine specific protein phosphatases domain-containing protein</fullName>
    </recommendedName>
</protein>
<dbReference type="InterPro" id="IPR016130">
    <property type="entry name" value="Tyr_Pase_AS"/>
</dbReference>